<organism evidence="1 2">
    <name type="scientific">Caerostris extrusa</name>
    <name type="common">Bark spider</name>
    <name type="synonym">Caerostris bankana</name>
    <dbReference type="NCBI Taxonomy" id="172846"/>
    <lineage>
        <taxon>Eukaryota</taxon>
        <taxon>Metazoa</taxon>
        <taxon>Ecdysozoa</taxon>
        <taxon>Arthropoda</taxon>
        <taxon>Chelicerata</taxon>
        <taxon>Arachnida</taxon>
        <taxon>Araneae</taxon>
        <taxon>Araneomorphae</taxon>
        <taxon>Entelegynae</taxon>
        <taxon>Araneoidea</taxon>
        <taxon>Araneidae</taxon>
        <taxon>Caerostris</taxon>
    </lineage>
</organism>
<gene>
    <name evidence="1" type="ORF">CEXT_592751</name>
</gene>
<comment type="caution">
    <text evidence="1">The sequence shown here is derived from an EMBL/GenBank/DDBJ whole genome shotgun (WGS) entry which is preliminary data.</text>
</comment>
<protein>
    <submittedName>
        <fullName evidence="1">Uncharacterized protein</fullName>
    </submittedName>
</protein>
<dbReference type="Proteomes" id="UP001054945">
    <property type="component" value="Unassembled WGS sequence"/>
</dbReference>
<evidence type="ECO:0000313" key="2">
    <source>
        <dbReference type="Proteomes" id="UP001054945"/>
    </source>
</evidence>
<proteinExistence type="predicted"/>
<name>A0AAV4WPU6_CAEEX</name>
<reference evidence="1 2" key="1">
    <citation type="submission" date="2021-06" db="EMBL/GenBank/DDBJ databases">
        <title>Caerostris extrusa draft genome.</title>
        <authorList>
            <person name="Kono N."/>
            <person name="Arakawa K."/>
        </authorList>
    </citation>
    <scope>NUCLEOTIDE SEQUENCE [LARGE SCALE GENOMIC DNA]</scope>
</reference>
<evidence type="ECO:0000313" key="1">
    <source>
        <dbReference type="EMBL" id="GIY83956.1"/>
    </source>
</evidence>
<sequence>MVENYKNTYAGCADHNAVEFVAHAGWCSSIFFLHDEEPPPQPTYPGSISDVSIGLNTHTLLDTLDHILWIYFGDALNHSFIRRLWNKNIGESYDTDLLKHWLRLLQISLSLLLSSKAFDNHLSVTIACVITFAVSSSNEIIPVIILPSGTELCYTGCVAIIL</sequence>
<dbReference type="AlphaFoldDB" id="A0AAV4WPU6"/>
<accession>A0AAV4WPU6</accession>
<dbReference type="EMBL" id="BPLR01016449">
    <property type="protein sequence ID" value="GIY83956.1"/>
    <property type="molecule type" value="Genomic_DNA"/>
</dbReference>
<keyword evidence="2" id="KW-1185">Reference proteome</keyword>